<keyword evidence="7 18" id="KW-0328">Glycosyltransferase</keyword>
<comment type="similarity">
    <text evidence="18">In the C-terminal section; belongs to the transpeptidase family.</text>
</comment>
<evidence type="ECO:0000256" key="13">
    <source>
        <dbReference type="ARBA" id="ARBA00023268"/>
    </source>
</evidence>
<evidence type="ECO:0000256" key="2">
    <source>
        <dbReference type="ARBA" id="ARBA00004236"/>
    </source>
</evidence>
<feature type="domain" description="Bifunctional transglycosylase second" evidence="22">
    <location>
        <begin position="87"/>
        <end position="170"/>
    </location>
</feature>
<dbReference type="NCBIfam" id="TIGR02071">
    <property type="entry name" value="PBP_1b"/>
    <property type="match status" value="1"/>
</dbReference>
<comment type="pathway">
    <text evidence="3 18">Cell wall biogenesis; peptidoglycan biosynthesis.</text>
</comment>
<comment type="function">
    <text evidence="1 18">Cell wall formation. Synthesis of cross-linked peptidoglycan from the lipid intermediates. The enzyme has a penicillin-insensitive transglycosylase N-terminal domain (formation of linear glycan strands) and a penicillin-sensitive transpeptidase C-terminal domain (cross-linking of the peptide subunits).</text>
</comment>
<keyword evidence="5" id="KW-0121">Carboxypeptidase</keyword>
<dbReference type="SUPFAM" id="SSF53955">
    <property type="entry name" value="Lysozyme-like"/>
    <property type="match status" value="1"/>
</dbReference>
<sequence>MWCILMFIDNKKIVFQKKKINNKIFFSIKSFFYKIINKINFFSKIFFITIIVIIVYGLYLNNKIINRINGKVWELPAFVYGSILKFKPGMFYTKCDLISILNFHHYLKVDVLNNSGEYIVKEDNIELIRRSFNFPDCNEGILHVCLYFNKNKISNIINIKNNKSIFFFRLDPILVNMIHTSNKEERLFLPLSNFSNKMINILLSIEDKNFFYHSGINPFSMCRAFIANIHAGKIVQGASTLTQQLARNLFLSNKRSFLRKFNEIYIAIIIDALYSKNRILELYFNEVYFGQSGIYEIRGFPLASIYYFGRPINELSLDQQVLLISMVKGASIYNPWNNPKLVLRRRNLILRLIFNTNIICYKDYCFFINRPLGVLSKSKSITKKPVFMRMLCHELKIKLGKKINDIPGSKIFTTLNLRSQYFAEKSVKLNILFSRDKLKMNNLKAFMIIVDRFTGEIHGVVGSASTKIINYNKILESRRSIGSLAKIIIYLSLLDNPNIYGFNTWIENKPMTIGLSNFNNFKFKNYNNKFIDRIILLDDIVNLMNVPLINSKINLDLKNILNTWFRLGLYKYKSKYSIFSNLINMTPVQVAQIFQLISNEGNKSCLFIIKSIILENGKIIYHNHYSFNHVVRSQAAWLTLYGMQKIFKGTVNSLNILYPHANIAGKNSFSTGSSWFVGIDYKDVIVSWIGIDNKKSLFLSHFNAMQMYKCYLTYLPPIPLVLFPLSDIFRVNIDHNNKIVCENNIWRKIPIWDFNHSFSHFCKDHGKECISNSLVFDKNKNKSIIYWIKRFFSLYF</sequence>
<dbReference type="InterPro" id="IPR036950">
    <property type="entry name" value="PBP_transglycosylase"/>
</dbReference>
<dbReference type="GO" id="GO:0005886">
    <property type="term" value="C:plasma membrane"/>
    <property type="evidence" value="ECO:0007669"/>
    <property type="project" value="UniProtKB-SubCell"/>
</dbReference>
<keyword evidence="6" id="KW-0645">Protease</keyword>
<keyword evidence="10 18" id="KW-0573">Peptidoglycan synthesis</keyword>
<dbReference type="Proteomes" id="UP000256856">
    <property type="component" value="Chromosome"/>
</dbReference>
<comment type="catalytic activity">
    <reaction evidence="15">
        <text>Preferential cleavage: (Ac)2-L-Lys-D-Ala-|-D-Ala. Also transpeptidation of peptidyl-alanyl moieties that are N-acyl substituents of D-alanine.</text>
        <dbReference type="EC" id="3.4.16.4"/>
    </reaction>
</comment>
<organism evidence="23 24">
    <name type="scientific">Candidatus Purcelliella pentastirinorum</name>
    <dbReference type="NCBI Taxonomy" id="472834"/>
    <lineage>
        <taxon>Bacteria</taxon>
        <taxon>Pseudomonadati</taxon>
        <taxon>Pseudomonadota</taxon>
        <taxon>Gammaproteobacteria</taxon>
        <taxon>Enterobacterales</taxon>
        <taxon>Enterobacteriaceae</taxon>
        <taxon>Candidatus Purcelliella</taxon>
    </lineage>
</organism>
<accession>A0A346DZE6</accession>
<dbReference type="PANTHER" id="PTHR32282">
    <property type="entry name" value="BINDING PROTEIN TRANSPEPTIDASE, PUTATIVE-RELATED"/>
    <property type="match status" value="1"/>
</dbReference>
<evidence type="ECO:0000256" key="17">
    <source>
        <dbReference type="NCBIfam" id="TIGR02071"/>
    </source>
</evidence>
<dbReference type="GO" id="GO:0071555">
    <property type="term" value="P:cell wall organization"/>
    <property type="evidence" value="ECO:0007669"/>
    <property type="project" value="UniProtKB-UniRule"/>
</dbReference>
<dbReference type="GO" id="GO:0006508">
    <property type="term" value="P:proteolysis"/>
    <property type="evidence" value="ECO:0007669"/>
    <property type="project" value="UniProtKB-KW"/>
</dbReference>
<dbReference type="GO" id="GO:0008360">
    <property type="term" value="P:regulation of cell shape"/>
    <property type="evidence" value="ECO:0007669"/>
    <property type="project" value="UniProtKB-UniRule"/>
</dbReference>
<comment type="catalytic activity">
    <reaction evidence="16">
        <text>[GlcNAc-(1-&gt;4)-Mur2Ac(oyl-L-Ala-gamma-D-Glu-L-Lys-D-Ala-D-Ala)](n)-di-trans,octa-cis-undecaprenyl diphosphate + beta-D-GlcNAc-(1-&gt;4)-Mur2Ac(oyl-L-Ala-gamma-D-Glu-L-Lys-D-Ala-D-Ala)-di-trans,octa-cis-undecaprenyl diphosphate = [GlcNAc-(1-&gt;4)-Mur2Ac(oyl-L-Ala-gamma-D-Glu-L-Lys-D-Ala-D-Ala)](n+1)-di-trans,octa-cis-undecaprenyl diphosphate + di-trans,octa-cis-undecaprenyl diphosphate + H(+)</text>
        <dbReference type="Rhea" id="RHEA:23708"/>
        <dbReference type="Rhea" id="RHEA-COMP:9602"/>
        <dbReference type="Rhea" id="RHEA-COMP:9603"/>
        <dbReference type="ChEBI" id="CHEBI:15378"/>
        <dbReference type="ChEBI" id="CHEBI:58405"/>
        <dbReference type="ChEBI" id="CHEBI:60033"/>
        <dbReference type="ChEBI" id="CHEBI:78435"/>
        <dbReference type="EC" id="2.4.99.28"/>
    </reaction>
</comment>
<keyword evidence="11 20" id="KW-0472">Membrane</keyword>
<keyword evidence="13" id="KW-0511">Multifunctional enzyme</keyword>
<dbReference type="AlphaFoldDB" id="A0A346DZE6"/>
<keyword evidence="14 18" id="KW-0961">Cell wall biogenesis/degradation</keyword>
<evidence type="ECO:0000256" key="10">
    <source>
        <dbReference type="ARBA" id="ARBA00022984"/>
    </source>
</evidence>
<dbReference type="SUPFAM" id="SSF56601">
    <property type="entry name" value="beta-lactamase/transpeptidase-like"/>
    <property type="match status" value="1"/>
</dbReference>
<dbReference type="InterPro" id="IPR023346">
    <property type="entry name" value="Lysozyme-like_dom_sf"/>
</dbReference>
<evidence type="ECO:0000256" key="20">
    <source>
        <dbReference type="SAM" id="Phobius"/>
    </source>
</evidence>
<dbReference type="InterPro" id="IPR012338">
    <property type="entry name" value="Beta-lactam/transpept-like"/>
</dbReference>
<dbReference type="InterPro" id="IPR001264">
    <property type="entry name" value="Glyco_trans_51"/>
</dbReference>
<feature type="active site" description="Acyl-ester intermediate; for transpeptidase activity" evidence="19">
    <location>
        <position position="483"/>
    </location>
</feature>
<evidence type="ECO:0000256" key="1">
    <source>
        <dbReference type="ARBA" id="ARBA00002624"/>
    </source>
</evidence>
<dbReference type="PANTHER" id="PTHR32282:SF11">
    <property type="entry name" value="PENICILLIN-BINDING PROTEIN 1B"/>
    <property type="match status" value="1"/>
</dbReference>
<dbReference type="GO" id="GO:0009252">
    <property type="term" value="P:peptidoglycan biosynthetic process"/>
    <property type="evidence" value="ECO:0007669"/>
    <property type="project" value="UniProtKB-UniRule"/>
</dbReference>
<evidence type="ECO:0000256" key="3">
    <source>
        <dbReference type="ARBA" id="ARBA00004752"/>
    </source>
</evidence>
<evidence type="ECO:0000313" key="23">
    <source>
        <dbReference type="EMBL" id="AXN02101.1"/>
    </source>
</evidence>
<evidence type="ECO:0000256" key="11">
    <source>
        <dbReference type="ARBA" id="ARBA00023136"/>
    </source>
</evidence>
<keyword evidence="5" id="KW-0378">Hydrolase</keyword>
<dbReference type="Gene3D" id="3.30.2060.10">
    <property type="entry name" value="Penicillin-binding protein 1b domain"/>
    <property type="match status" value="1"/>
</dbReference>
<proteinExistence type="inferred from homology"/>
<dbReference type="Gene3D" id="3.40.710.10">
    <property type="entry name" value="DD-peptidase/beta-lactamase superfamily"/>
    <property type="match status" value="1"/>
</dbReference>
<keyword evidence="20" id="KW-0812">Transmembrane</keyword>
<evidence type="ECO:0000256" key="7">
    <source>
        <dbReference type="ARBA" id="ARBA00022676"/>
    </source>
</evidence>
<dbReference type="GO" id="GO:0046677">
    <property type="term" value="P:response to antibiotic"/>
    <property type="evidence" value="ECO:0007669"/>
    <property type="project" value="UniProtKB-UniRule"/>
</dbReference>
<evidence type="ECO:0000256" key="5">
    <source>
        <dbReference type="ARBA" id="ARBA00022645"/>
    </source>
</evidence>
<dbReference type="Pfam" id="PF14814">
    <property type="entry name" value="UB2H"/>
    <property type="match status" value="1"/>
</dbReference>
<dbReference type="GO" id="GO:0009002">
    <property type="term" value="F:serine-type D-Ala-D-Ala carboxypeptidase activity"/>
    <property type="evidence" value="ECO:0007669"/>
    <property type="project" value="UniProtKB-EC"/>
</dbReference>
<evidence type="ECO:0000256" key="18">
    <source>
        <dbReference type="PIRNR" id="PIRNR002799"/>
    </source>
</evidence>
<keyword evidence="12" id="KW-0046">Antibiotic resistance</keyword>
<evidence type="ECO:0000256" key="15">
    <source>
        <dbReference type="ARBA" id="ARBA00034000"/>
    </source>
</evidence>
<dbReference type="KEGG" id="ppet:C9I82_127"/>
<keyword evidence="4" id="KW-1003">Cell membrane</keyword>
<evidence type="ECO:0000256" key="12">
    <source>
        <dbReference type="ARBA" id="ARBA00023251"/>
    </source>
</evidence>
<evidence type="ECO:0000256" key="4">
    <source>
        <dbReference type="ARBA" id="ARBA00022475"/>
    </source>
</evidence>
<dbReference type="GO" id="GO:0008658">
    <property type="term" value="F:penicillin binding"/>
    <property type="evidence" value="ECO:0007669"/>
    <property type="project" value="UniProtKB-UniRule"/>
</dbReference>
<dbReference type="InterPro" id="IPR050396">
    <property type="entry name" value="Glycosyltr_51/Transpeptidase"/>
</dbReference>
<evidence type="ECO:0000313" key="24">
    <source>
        <dbReference type="Proteomes" id="UP000256856"/>
    </source>
</evidence>
<feature type="domain" description="Glycosyl transferase family 51" evidence="21">
    <location>
        <begin position="178"/>
        <end position="351"/>
    </location>
</feature>
<evidence type="ECO:0000256" key="9">
    <source>
        <dbReference type="ARBA" id="ARBA00022960"/>
    </source>
</evidence>
<reference evidence="23 24" key="1">
    <citation type="submission" date="2018-03" db="EMBL/GenBank/DDBJ databases">
        <title>A parallel universe: an anciently diverged bacterial symbiosis in a Hawaiian planthopper (Hemiptera: Cixiidae) reveals rearranged nutritional responsibilities.</title>
        <authorList>
            <person name="Bennett G."/>
            <person name="Mao M."/>
        </authorList>
    </citation>
    <scope>NUCLEOTIDE SEQUENCE [LARGE SCALE GENOMIC DNA]</scope>
    <source>
        <strain evidence="23 24">OLIH</strain>
    </source>
</reference>
<keyword evidence="20" id="KW-1133">Transmembrane helix</keyword>
<dbReference type="InterPro" id="IPR011813">
    <property type="entry name" value="PBP_1b"/>
</dbReference>
<protein>
    <recommendedName>
        <fullName evidence="17 18">Penicillin-binding protein 1B</fullName>
        <shortName evidence="18">PBP-1b</shortName>
        <shortName evidence="18">PBP1b</shortName>
    </recommendedName>
    <alternativeName>
        <fullName evidence="18">Murein polymerase</fullName>
    </alternativeName>
</protein>
<comment type="similarity">
    <text evidence="18">In the N-terminal section; belongs to the glycosyltransferase 51 family.</text>
</comment>
<keyword evidence="8 18" id="KW-0808">Transferase</keyword>
<name>A0A346DZE6_9ENTR</name>
<dbReference type="InterPro" id="IPR028166">
    <property type="entry name" value="UB2H"/>
</dbReference>
<dbReference type="Pfam" id="PF00912">
    <property type="entry name" value="Transgly"/>
    <property type="match status" value="1"/>
</dbReference>
<evidence type="ECO:0000256" key="8">
    <source>
        <dbReference type="ARBA" id="ARBA00022679"/>
    </source>
</evidence>
<dbReference type="EMBL" id="CP028374">
    <property type="protein sequence ID" value="AXN02101.1"/>
    <property type="molecule type" value="Genomic_DNA"/>
</dbReference>
<keyword evidence="9 18" id="KW-0133">Cell shape</keyword>
<comment type="subcellular location">
    <subcellularLocation>
        <location evidence="2">Cell membrane</location>
    </subcellularLocation>
</comment>
<evidence type="ECO:0000259" key="21">
    <source>
        <dbReference type="Pfam" id="PF00912"/>
    </source>
</evidence>
<keyword evidence="24" id="KW-1185">Reference proteome</keyword>
<evidence type="ECO:0000256" key="19">
    <source>
        <dbReference type="PIRSR" id="PIRSR002799-1"/>
    </source>
</evidence>
<evidence type="ECO:0000256" key="14">
    <source>
        <dbReference type="ARBA" id="ARBA00023316"/>
    </source>
</evidence>
<evidence type="ECO:0000256" key="6">
    <source>
        <dbReference type="ARBA" id="ARBA00022670"/>
    </source>
</evidence>
<dbReference type="UniPathway" id="UPA00219"/>
<evidence type="ECO:0000256" key="16">
    <source>
        <dbReference type="ARBA" id="ARBA00049902"/>
    </source>
</evidence>
<evidence type="ECO:0000259" key="22">
    <source>
        <dbReference type="Pfam" id="PF14814"/>
    </source>
</evidence>
<dbReference type="PIRSF" id="PIRSF002799">
    <property type="entry name" value="PBP_1b"/>
    <property type="match status" value="1"/>
</dbReference>
<dbReference type="Gene3D" id="1.10.3810.10">
    <property type="entry name" value="Biosynthetic peptidoglycan transglycosylase-like"/>
    <property type="match status" value="1"/>
</dbReference>
<gene>
    <name evidence="23" type="ORF">C9I82_127</name>
</gene>
<feature type="transmembrane region" description="Helical" evidence="20">
    <location>
        <begin position="39"/>
        <end position="59"/>
    </location>
</feature>
<dbReference type="GO" id="GO:0009274">
    <property type="term" value="C:peptidoglycan-based cell wall"/>
    <property type="evidence" value="ECO:0007669"/>
    <property type="project" value="UniProtKB-UniRule"/>
</dbReference>
<dbReference type="GO" id="GO:0030288">
    <property type="term" value="C:outer membrane-bounded periplasmic space"/>
    <property type="evidence" value="ECO:0007669"/>
    <property type="project" value="TreeGrafter"/>
</dbReference>
<dbReference type="GO" id="GO:0008955">
    <property type="term" value="F:peptidoglycan glycosyltransferase activity"/>
    <property type="evidence" value="ECO:0007669"/>
    <property type="project" value="UniProtKB-UniRule"/>
</dbReference>
<feature type="active site" description="Proton donor; for transglycosylase activity" evidence="19">
    <location>
        <position position="206"/>
    </location>
</feature>